<reference evidence="2" key="1">
    <citation type="submission" date="2018-06" db="EMBL/GenBank/DDBJ databases">
        <authorList>
            <person name="Zhirakovskaya E."/>
        </authorList>
    </citation>
    <scope>NUCLEOTIDE SEQUENCE</scope>
</reference>
<accession>A0A3B0XZN7</accession>
<evidence type="ECO:0000313" key="2">
    <source>
        <dbReference type="EMBL" id="VAW73838.1"/>
    </source>
</evidence>
<keyword evidence="1" id="KW-0472">Membrane</keyword>
<evidence type="ECO:0000256" key="1">
    <source>
        <dbReference type="SAM" id="Phobius"/>
    </source>
</evidence>
<sequence length="140" mass="16019">MLVVIILALSVLLGAWLSVISVEDISIDQFHLFANYLDEMVYDYAGWYLVLFCLLYIVGVVFLVKRMPIINQILHCIFWFIPMLILSNKLALIYYESLILPAQNIPYYVILLGLGWVAWQTSKFMSGSEASLVVKYGLSD</sequence>
<keyword evidence="1" id="KW-0812">Transmembrane</keyword>
<keyword evidence="1" id="KW-1133">Transmembrane helix</keyword>
<dbReference type="AlphaFoldDB" id="A0A3B0XZN7"/>
<feature type="transmembrane region" description="Helical" evidence="1">
    <location>
        <begin position="101"/>
        <end position="119"/>
    </location>
</feature>
<dbReference type="EMBL" id="UOFL01000049">
    <property type="protein sequence ID" value="VAW73838.1"/>
    <property type="molecule type" value="Genomic_DNA"/>
</dbReference>
<feature type="transmembrane region" description="Helical" evidence="1">
    <location>
        <begin position="45"/>
        <end position="64"/>
    </location>
</feature>
<feature type="transmembrane region" description="Helical" evidence="1">
    <location>
        <begin position="76"/>
        <end position="95"/>
    </location>
</feature>
<organism evidence="2">
    <name type="scientific">hydrothermal vent metagenome</name>
    <dbReference type="NCBI Taxonomy" id="652676"/>
    <lineage>
        <taxon>unclassified sequences</taxon>
        <taxon>metagenomes</taxon>
        <taxon>ecological metagenomes</taxon>
    </lineage>
</organism>
<protein>
    <submittedName>
        <fullName evidence="2">Uncharacterized protein</fullName>
    </submittedName>
</protein>
<gene>
    <name evidence="2" type="ORF">MNBD_GAMMA12-3702</name>
</gene>
<proteinExistence type="predicted"/>
<name>A0A3B0XZN7_9ZZZZ</name>